<dbReference type="EC" id="4.2.1.1" evidence="2"/>
<dbReference type="RefSeq" id="WP_184663270.1">
    <property type="nucleotide sequence ID" value="NZ_JACHHB010000003.1"/>
</dbReference>
<dbReference type="Gene3D" id="3.40.1050.10">
    <property type="entry name" value="Carbonic anhydrase"/>
    <property type="match status" value="1"/>
</dbReference>
<sequence>MTQLHDILKHNEAFVNDEKYASYKTTKFPDKKIVLLTCMDTRLTDLLPQAMNIHHGEAKVIKNAGATIDHRYGSVMRSILVAIYELGADEVFIVGHHGCGMSGLSSESVLSKAKDRGILNETISELSSDKNIDMQTWLSGFESVEENVKQSVEMVCEHPLLPQGTTVHGLVICPETGRLDVIVSGGESLQQPSI</sequence>
<name>A0A840QN82_9BACI</name>
<comment type="similarity">
    <text evidence="1">Belongs to the beta-class carbonic anhydrase family.</text>
</comment>
<comment type="caution">
    <text evidence="7">The sequence shown here is derived from an EMBL/GenBank/DDBJ whole genome shotgun (WGS) entry which is preliminary data.</text>
</comment>
<reference evidence="7 8" key="1">
    <citation type="submission" date="2020-08" db="EMBL/GenBank/DDBJ databases">
        <title>Genomic Encyclopedia of Type Strains, Phase IV (KMG-IV): sequencing the most valuable type-strain genomes for metagenomic binning, comparative biology and taxonomic classification.</title>
        <authorList>
            <person name="Goeker M."/>
        </authorList>
    </citation>
    <scope>NUCLEOTIDE SEQUENCE [LARGE SCALE GENOMIC DNA]</scope>
    <source>
        <strain evidence="7 8">DSM 24696</strain>
    </source>
</reference>
<protein>
    <recommendedName>
        <fullName evidence="2">carbonic anhydrase</fullName>
        <ecNumber evidence="2">4.2.1.1</ecNumber>
    </recommendedName>
</protein>
<comment type="cofactor">
    <cofactor evidence="6">
        <name>Zn(2+)</name>
        <dbReference type="ChEBI" id="CHEBI:29105"/>
    </cofactor>
    <text evidence="6">Binds 1 zinc ion per subunit.</text>
</comment>
<evidence type="ECO:0000256" key="5">
    <source>
        <dbReference type="ARBA" id="ARBA00048348"/>
    </source>
</evidence>
<dbReference type="CDD" id="cd03379">
    <property type="entry name" value="beta_CA_cladeD"/>
    <property type="match status" value="1"/>
</dbReference>
<dbReference type="PANTHER" id="PTHR43175">
    <property type="entry name" value="CARBONIC ANHYDRASE"/>
    <property type="match status" value="1"/>
</dbReference>
<feature type="binding site" evidence="6">
    <location>
        <position position="40"/>
    </location>
    <ligand>
        <name>Zn(2+)</name>
        <dbReference type="ChEBI" id="CHEBI:29105"/>
    </ligand>
</feature>
<evidence type="ECO:0000256" key="1">
    <source>
        <dbReference type="ARBA" id="ARBA00006217"/>
    </source>
</evidence>
<keyword evidence="3 6" id="KW-0479">Metal-binding</keyword>
<gene>
    <name evidence="7" type="ORF">HNQ41_000961</name>
</gene>
<comment type="catalytic activity">
    <reaction evidence="5">
        <text>hydrogencarbonate + H(+) = CO2 + H2O</text>
        <dbReference type="Rhea" id="RHEA:10748"/>
        <dbReference type="ChEBI" id="CHEBI:15377"/>
        <dbReference type="ChEBI" id="CHEBI:15378"/>
        <dbReference type="ChEBI" id="CHEBI:16526"/>
        <dbReference type="ChEBI" id="CHEBI:17544"/>
        <dbReference type="EC" id="4.2.1.1"/>
    </reaction>
</comment>
<dbReference type="GO" id="GO:0004089">
    <property type="term" value="F:carbonate dehydratase activity"/>
    <property type="evidence" value="ECO:0007669"/>
    <property type="project" value="UniProtKB-EC"/>
</dbReference>
<evidence type="ECO:0000256" key="4">
    <source>
        <dbReference type="ARBA" id="ARBA00022833"/>
    </source>
</evidence>
<keyword evidence="8" id="KW-1185">Reference proteome</keyword>
<organism evidence="7 8">
    <name type="scientific">Texcoconibacillus texcoconensis</name>
    <dbReference type="NCBI Taxonomy" id="1095777"/>
    <lineage>
        <taxon>Bacteria</taxon>
        <taxon>Bacillati</taxon>
        <taxon>Bacillota</taxon>
        <taxon>Bacilli</taxon>
        <taxon>Bacillales</taxon>
        <taxon>Bacillaceae</taxon>
        <taxon>Texcoconibacillus</taxon>
    </lineage>
</organism>
<dbReference type="Pfam" id="PF00484">
    <property type="entry name" value="Pro_CA"/>
    <property type="match status" value="1"/>
</dbReference>
<evidence type="ECO:0000313" key="8">
    <source>
        <dbReference type="Proteomes" id="UP000551878"/>
    </source>
</evidence>
<feature type="binding site" evidence="6">
    <location>
        <position position="96"/>
    </location>
    <ligand>
        <name>Zn(2+)</name>
        <dbReference type="ChEBI" id="CHEBI:29105"/>
    </ligand>
</feature>
<dbReference type="AlphaFoldDB" id="A0A840QN82"/>
<feature type="binding site" evidence="6">
    <location>
        <position position="99"/>
    </location>
    <ligand>
        <name>Zn(2+)</name>
        <dbReference type="ChEBI" id="CHEBI:29105"/>
    </ligand>
</feature>
<dbReference type="PANTHER" id="PTHR43175:SF3">
    <property type="entry name" value="CARBON DISULFIDE HYDROLASE"/>
    <property type="match status" value="1"/>
</dbReference>
<dbReference type="Proteomes" id="UP000551878">
    <property type="component" value="Unassembled WGS sequence"/>
</dbReference>
<keyword evidence="4 6" id="KW-0862">Zinc</keyword>
<dbReference type="InterPro" id="IPR036874">
    <property type="entry name" value="Carbonic_anhydrase_sf"/>
</dbReference>
<proteinExistence type="inferred from homology"/>
<keyword evidence="7" id="KW-0456">Lyase</keyword>
<accession>A0A840QN82</accession>
<evidence type="ECO:0000256" key="2">
    <source>
        <dbReference type="ARBA" id="ARBA00012925"/>
    </source>
</evidence>
<evidence type="ECO:0000313" key="7">
    <source>
        <dbReference type="EMBL" id="MBB5172817.1"/>
    </source>
</evidence>
<feature type="binding site" evidence="6">
    <location>
        <position position="38"/>
    </location>
    <ligand>
        <name>Zn(2+)</name>
        <dbReference type="ChEBI" id="CHEBI:29105"/>
    </ligand>
</feature>
<evidence type="ECO:0000256" key="6">
    <source>
        <dbReference type="PIRSR" id="PIRSR601765-1"/>
    </source>
</evidence>
<dbReference type="SMART" id="SM00947">
    <property type="entry name" value="Pro_CA"/>
    <property type="match status" value="1"/>
</dbReference>
<dbReference type="EMBL" id="JACHHB010000003">
    <property type="protein sequence ID" value="MBB5172817.1"/>
    <property type="molecule type" value="Genomic_DNA"/>
</dbReference>
<dbReference type="InterPro" id="IPR001765">
    <property type="entry name" value="Carbonic_anhydrase"/>
</dbReference>
<dbReference type="SUPFAM" id="SSF53056">
    <property type="entry name" value="beta-carbonic anhydrase, cab"/>
    <property type="match status" value="1"/>
</dbReference>
<dbReference type="GO" id="GO:0008270">
    <property type="term" value="F:zinc ion binding"/>
    <property type="evidence" value="ECO:0007669"/>
    <property type="project" value="InterPro"/>
</dbReference>
<evidence type="ECO:0000256" key="3">
    <source>
        <dbReference type="ARBA" id="ARBA00022723"/>
    </source>
</evidence>